<reference evidence="1" key="1">
    <citation type="journal article" date="2022" name="Arch. Microbiol.">
        <title>Microbulbifer okhotskensis sp. nov., isolated from a deep bottom sediment of the Okhotsk Sea.</title>
        <authorList>
            <person name="Romanenko L."/>
            <person name="Kurilenko V."/>
            <person name="Otstavnykh N."/>
            <person name="Velansky P."/>
            <person name="Isaeva M."/>
            <person name="Mikhailov V."/>
        </authorList>
    </citation>
    <scope>NUCLEOTIDE SEQUENCE</scope>
    <source>
        <strain evidence="1">OS29</strain>
    </source>
</reference>
<proteinExistence type="predicted"/>
<sequence length="346" mass="38674">MKLQPIAGGFIANQLSGISPVPSTLQELLERACIRLFDASMIIEDSMQELAPLRDASIKQPLEQFEQTFVIDQIIDSVRDEGLADNFHNMIGLFGSIMLSLTATEEQLQQVNDWVNRGIFGHFLMTDPGGPSLQSWKTDLDDTEGNLVLNVDKNHGIEAHKLGFAMVVTKQAGRPFPLTVMLPPELCSQLHQRAIGEPFLDGKLQLGNCNGSVPIRKDMLLSKGGLGSVNRFLTLVRPRFVKSLMHFVLWLNGQGEAELTSIDQEHVEYLIFLCNQQVAETVFSMHSVNRVLATKFSSNELLLDLVSTGKIKSLARQRDLLAFTKMEGSSYRCFFEIYSKFKGLRV</sequence>
<evidence type="ECO:0000313" key="2">
    <source>
        <dbReference type="Proteomes" id="UP001139028"/>
    </source>
</evidence>
<comment type="caution">
    <text evidence="1">The sequence shown here is derived from an EMBL/GenBank/DDBJ whole genome shotgun (WGS) entry which is preliminary data.</text>
</comment>
<dbReference type="RefSeq" id="WP_252466366.1">
    <property type="nucleotide sequence ID" value="NZ_JALBWM010000037.1"/>
</dbReference>
<keyword evidence="2" id="KW-1185">Reference proteome</keyword>
<name>A0A9X2EM31_9GAMM</name>
<dbReference type="AlphaFoldDB" id="A0A9X2EM31"/>
<organism evidence="1 2">
    <name type="scientific">Microbulbifer okhotskensis</name>
    <dbReference type="NCBI Taxonomy" id="2926617"/>
    <lineage>
        <taxon>Bacteria</taxon>
        <taxon>Pseudomonadati</taxon>
        <taxon>Pseudomonadota</taxon>
        <taxon>Gammaproteobacteria</taxon>
        <taxon>Cellvibrionales</taxon>
        <taxon>Microbulbiferaceae</taxon>
        <taxon>Microbulbifer</taxon>
    </lineage>
</organism>
<dbReference type="Proteomes" id="UP001139028">
    <property type="component" value="Unassembled WGS sequence"/>
</dbReference>
<accession>A0A9X2EM31</accession>
<dbReference type="EMBL" id="JALBWM010000037">
    <property type="protein sequence ID" value="MCO1334747.1"/>
    <property type="molecule type" value="Genomic_DNA"/>
</dbReference>
<evidence type="ECO:0000313" key="1">
    <source>
        <dbReference type="EMBL" id="MCO1334747.1"/>
    </source>
</evidence>
<gene>
    <name evidence="1" type="ORF">MO867_10390</name>
</gene>
<protein>
    <submittedName>
        <fullName evidence="1">Uncharacterized protein</fullName>
    </submittedName>
</protein>